<name>G0MRQ0_CAEBE</name>
<dbReference type="OrthoDB" id="5850635at2759"/>
<dbReference type="EMBL" id="GL379809">
    <property type="protein sequence ID" value="EGT42686.1"/>
    <property type="molecule type" value="Genomic_DNA"/>
</dbReference>
<dbReference type="AlphaFoldDB" id="G0MRQ0"/>
<keyword evidence="4" id="KW-1185">Reference proteome</keyword>
<dbReference type="eggNOG" id="ENOG502TGJY">
    <property type="taxonomic scope" value="Eukaryota"/>
</dbReference>
<keyword evidence="1" id="KW-0812">Transmembrane</keyword>
<dbReference type="Pfam" id="PF10328">
    <property type="entry name" value="7TM_GPCR_Srx"/>
    <property type="match status" value="1"/>
</dbReference>
<dbReference type="HOGENOM" id="CLU_070417_0_0_1"/>
<gene>
    <name evidence="3" type="primary">Cbn-srx-134</name>
    <name evidence="3" type="ORF">CAEBREN_17623</name>
</gene>
<reference evidence="4" key="1">
    <citation type="submission" date="2011-07" db="EMBL/GenBank/DDBJ databases">
        <authorList>
            <consortium name="Caenorhabditis brenneri Sequencing and Analysis Consortium"/>
            <person name="Wilson R.K."/>
        </authorList>
    </citation>
    <scope>NUCLEOTIDE SEQUENCE [LARGE SCALE GENOMIC DNA]</scope>
    <source>
        <strain evidence="4">PB2801</strain>
    </source>
</reference>
<feature type="transmembrane region" description="Helical" evidence="1">
    <location>
        <begin position="30"/>
        <end position="53"/>
    </location>
</feature>
<organism evidence="4">
    <name type="scientific">Caenorhabditis brenneri</name>
    <name type="common">Nematode worm</name>
    <dbReference type="NCBI Taxonomy" id="135651"/>
    <lineage>
        <taxon>Eukaryota</taxon>
        <taxon>Metazoa</taxon>
        <taxon>Ecdysozoa</taxon>
        <taxon>Nematoda</taxon>
        <taxon>Chromadorea</taxon>
        <taxon>Rhabditida</taxon>
        <taxon>Rhabditina</taxon>
        <taxon>Rhabditomorpha</taxon>
        <taxon>Rhabditoidea</taxon>
        <taxon>Rhabditidae</taxon>
        <taxon>Peloderinae</taxon>
        <taxon>Caenorhabditis</taxon>
    </lineage>
</organism>
<keyword evidence="1" id="KW-0472">Membrane</keyword>
<evidence type="ECO:0000256" key="1">
    <source>
        <dbReference type="SAM" id="Phobius"/>
    </source>
</evidence>
<proteinExistence type="predicted"/>
<dbReference type="OMA" id="FPFWICP"/>
<evidence type="ECO:0000259" key="2">
    <source>
        <dbReference type="Pfam" id="PF10328"/>
    </source>
</evidence>
<dbReference type="InParanoid" id="G0MRQ0"/>
<dbReference type="PANTHER" id="PTHR46611">
    <property type="entry name" value="SERPENTINE RECEPTOR, CLASS X-RELATED"/>
    <property type="match status" value="1"/>
</dbReference>
<feature type="domain" description="7TM GPCR serpentine receptor class x (Srx)" evidence="2">
    <location>
        <begin position="2"/>
        <end position="223"/>
    </location>
</feature>
<dbReference type="PANTHER" id="PTHR46611:SF6">
    <property type="entry name" value="G-PROTEIN COUPLED RECEPTORS FAMILY 1 PROFILE DOMAIN-CONTAINING PROTEIN"/>
    <property type="match status" value="1"/>
</dbReference>
<feature type="transmembrane region" description="Helical" evidence="1">
    <location>
        <begin position="124"/>
        <end position="148"/>
    </location>
</feature>
<sequence>MTNLIISASFPFWICPLSFLEFHASSIPRLLNIFIAEFVGIFCYYFAPLILICMSLNRFNAIYFPFSSSPKFPFTNCAILGCLALASGPVLVPKFYGCSFIYDPELGIFISEDVESCGQVMDRFIIYSILALAFLSNGFNLAIFAKLVKDKMLGISENQKNKRKKKWQAMYIQSVIQDFLQVLDIINFNLISGLIDSPIWYFLFSTFSFVCIYALDGAVMIYFYCVSRIFCCLRKAEKKSSTFVSGMQVSVRVKRIV</sequence>
<feature type="transmembrane region" description="Helical" evidence="1">
    <location>
        <begin position="200"/>
        <end position="225"/>
    </location>
</feature>
<dbReference type="Proteomes" id="UP000008068">
    <property type="component" value="Unassembled WGS sequence"/>
</dbReference>
<protein>
    <submittedName>
        <fullName evidence="3">CBN-SRX-134 protein</fullName>
    </submittedName>
</protein>
<dbReference type="FunCoup" id="G0MRQ0">
    <property type="interactions" value="1"/>
</dbReference>
<evidence type="ECO:0000313" key="4">
    <source>
        <dbReference type="Proteomes" id="UP000008068"/>
    </source>
</evidence>
<feature type="transmembrane region" description="Helical" evidence="1">
    <location>
        <begin position="74"/>
        <end position="92"/>
    </location>
</feature>
<accession>G0MRQ0</accession>
<dbReference type="InterPro" id="IPR019430">
    <property type="entry name" value="7TM_GPCR_serpentine_rcpt_Srx"/>
</dbReference>
<evidence type="ECO:0000313" key="3">
    <source>
        <dbReference type="EMBL" id="EGT42686.1"/>
    </source>
</evidence>
<dbReference type="Gene3D" id="1.20.1070.10">
    <property type="entry name" value="Rhodopsin 7-helix transmembrane proteins"/>
    <property type="match status" value="1"/>
</dbReference>
<keyword evidence="1" id="KW-1133">Transmembrane helix</keyword>